<reference evidence="5 6" key="1">
    <citation type="submission" date="2024-09" db="EMBL/GenBank/DDBJ databases">
        <title>Chromosome-scale assembly of Riccia sorocarpa.</title>
        <authorList>
            <person name="Paukszto L."/>
        </authorList>
    </citation>
    <scope>NUCLEOTIDE SEQUENCE [LARGE SCALE GENOMIC DNA]</scope>
    <source>
        <strain evidence="5">LP-2024</strain>
        <tissue evidence="5">Aerial parts of the thallus</tissue>
    </source>
</reference>
<evidence type="ECO:0000256" key="2">
    <source>
        <dbReference type="ARBA" id="ARBA00023134"/>
    </source>
</evidence>
<keyword evidence="6" id="KW-1185">Reference proteome</keyword>
<dbReference type="Proteomes" id="UP001633002">
    <property type="component" value="Unassembled WGS sequence"/>
</dbReference>
<feature type="compositionally biased region" description="Basic and acidic residues" evidence="3">
    <location>
        <begin position="479"/>
        <end position="488"/>
    </location>
</feature>
<dbReference type="PRINTS" id="PR00326">
    <property type="entry name" value="GTP1OBG"/>
</dbReference>
<comment type="caution">
    <text evidence="5">The sequence shown here is derived from an EMBL/GenBank/DDBJ whole genome shotgun (WGS) entry which is preliminary data.</text>
</comment>
<dbReference type="Pfam" id="PF06858">
    <property type="entry name" value="NOG1"/>
    <property type="match status" value="1"/>
</dbReference>
<feature type="domain" description="OBG-type G" evidence="4">
    <location>
        <begin position="300"/>
        <end position="473"/>
    </location>
</feature>
<organism evidence="5 6">
    <name type="scientific">Riccia sorocarpa</name>
    <dbReference type="NCBI Taxonomy" id="122646"/>
    <lineage>
        <taxon>Eukaryota</taxon>
        <taxon>Viridiplantae</taxon>
        <taxon>Streptophyta</taxon>
        <taxon>Embryophyta</taxon>
        <taxon>Marchantiophyta</taxon>
        <taxon>Marchantiopsida</taxon>
        <taxon>Marchantiidae</taxon>
        <taxon>Marchantiales</taxon>
        <taxon>Ricciaceae</taxon>
        <taxon>Riccia</taxon>
    </lineage>
</organism>
<dbReference type="InterPro" id="IPR027417">
    <property type="entry name" value="P-loop_NTPase"/>
</dbReference>
<feature type="region of interest" description="Disordered" evidence="3">
    <location>
        <begin position="479"/>
        <end position="516"/>
    </location>
</feature>
<evidence type="ECO:0000259" key="4">
    <source>
        <dbReference type="PROSITE" id="PS51710"/>
    </source>
</evidence>
<dbReference type="InterPro" id="IPR041623">
    <property type="entry name" value="NOG1_N"/>
</dbReference>
<dbReference type="InterPro" id="IPR031167">
    <property type="entry name" value="G_OBG"/>
</dbReference>
<dbReference type="Pfam" id="PF17835">
    <property type="entry name" value="NOG1_N"/>
    <property type="match status" value="1"/>
</dbReference>
<dbReference type="SUPFAM" id="SSF52540">
    <property type="entry name" value="P-loop containing nucleoside triphosphate hydrolases"/>
    <property type="match status" value="1"/>
</dbReference>
<evidence type="ECO:0000256" key="1">
    <source>
        <dbReference type="ARBA" id="ARBA00022741"/>
    </source>
</evidence>
<keyword evidence="1" id="KW-0547">Nucleotide-binding</keyword>
<dbReference type="AlphaFoldDB" id="A0ABD3GY55"/>
<keyword evidence="2" id="KW-0342">GTP-binding</keyword>
<dbReference type="InterPro" id="IPR030389">
    <property type="entry name" value="G_FEOB_dom"/>
</dbReference>
<dbReference type="Gene3D" id="1.20.120.1190">
    <property type="match status" value="1"/>
</dbReference>
<feature type="region of interest" description="Disordered" evidence="3">
    <location>
        <begin position="105"/>
        <end position="130"/>
    </location>
</feature>
<evidence type="ECO:0000256" key="3">
    <source>
        <dbReference type="SAM" id="MobiDB-lite"/>
    </source>
</evidence>
<dbReference type="GO" id="GO:0005525">
    <property type="term" value="F:GTP binding"/>
    <property type="evidence" value="ECO:0007669"/>
    <property type="project" value="UniProtKB-KW"/>
</dbReference>
<accession>A0ABD3GY55</accession>
<evidence type="ECO:0000313" key="6">
    <source>
        <dbReference type="Proteomes" id="UP001633002"/>
    </source>
</evidence>
<dbReference type="CDD" id="cd01897">
    <property type="entry name" value="NOG"/>
    <property type="match status" value="1"/>
</dbReference>
<dbReference type="InterPro" id="IPR010674">
    <property type="entry name" value="NOG1_Rossman_fold_dom"/>
</dbReference>
<dbReference type="InterPro" id="IPR006073">
    <property type="entry name" value="GTP-bd"/>
</dbReference>
<dbReference type="Pfam" id="PF02421">
    <property type="entry name" value="FeoB_N"/>
    <property type="match status" value="1"/>
</dbReference>
<sequence length="516" mass="57516">MDMAVGLSSLPRCLSSTSRPLLNRILAQRYHGCSTSLSSGSSVSPNLQNVLQNVPRGLRLRKNEQAAFAEILGNSKGRIVCCSTTAERLRPLEQSDSSLELCTRNLDQEEQRRVPAGTSSGSPRTEQKTSMEPKLGAFQQMPMVAPANEILVSAIRRAKMLKATKGIVNAAKRERNKGAKQLDALMKELTNPLRTYLQKFPQRRHLHEYERALLELTLGDGTYEEVLGRVDLLRKKVVDLGKNYASLCAKSTSKVEAEERLEEGFSRLEELFKKQGKAVDDLKEHAKTLRAMPVVRIRTPTLCLVGAPNVGKSSLVRILSSGKPEVCNYPFTTRGISMGHFEIESRRFQVTDTPGLLNRPDDERNNIERLTIAALAHLPTSVLFVHDLTGECGTTVPNQFAIYSEMRERFPDRPWLDVVSKADLLPPCPTPDEQDGTDLNSYAQSGPKGALWVSVQTGQGIDELVERVHSLLLEAHPIDSEVEEKLSETSELDSGSSHRKEDDYYYPAWPRKQVTQ</sequence>
<proteinExistence type="predicted"/>
<gene>
    <name evidence="5" type="ORF">R1sor_001344</name>
</gene>
<dbReference type="PROSITE" id="PS51710">
    <property type="entry name" value="G_OBG"/>
    <property type="match status" value="1"/>
</dbReference>
<dbReference type="Gene3D" id="3.40.50.300">
    <property type="entry name" value="P-loop containing nucleotide triphosphate hydrolases"/>
    <property type="match status" value="1"/>
</dbReference>
<evidence type="ECO:0000313" key="5">
    <source>
        <dbReference type="EMBL" id="KAL3683322.1"/>
    </source>
</evidence>
<dbReference type="EMBL" id="JBJQOH010000006">
    <property type="protein sequence ID" value="KAL3683322.1"/>
    <property type="molecule type" value="Genomic_DNA"/>
</dbReference>
<dbReference type="PANTHER" id="PTHR45759">
    <property type="entry name" value="NUCLEOLAR GTP-BINDING PROTEIN 1"/>
    <property type="match status" value="1"/>
</dbReference>
<protein>
    <recommendedName>
        <fullName evidence="4">OBG-type G domain-containing protein</fullName>
    </recommendedName>
</protein>
<name>A0ABD3GY55_9MARC</name>